<organism evidence="1 2">
    <name type="scientific">Xanthocytophaga flava</name>
    <dbReference type="NCBI Taxonomy" id="3048013"/>
    <lineage>
        <taxon>Bacteria</taxon>
        <taxon>Pseudomonadati</taxon>
        <taxon>Bacteroidota</taxon>
        <taxon>Cytophagia</taxon>
        <taxon>Cytophagales</taxon>
        <taxon>Rhodocytophagaceae</taxon>
        <taxon>Xanthocytophaga</taxon>
    </lineage>
</organism>
<sequence length="208" mass="24125">MSAYGQVRECSGDVDFVPFRFQGQYHDRETGLYYNRFRYYSPQEGMYVSQDPIGLLGGKRLYAYVHDPNKWLDVWGLYKTALGISPTNQELQYDFGYISDDNWRQKGITPCEMNEKTFAKYFDKVVKKADEIHFSIVGLDPNKVKAAGLDFEVVNGELKRGNVTNVELNKILHDDSLFAKTTFYKQNAKFDFEVVDKAEVKKLFKLCQ</sequence>
<dbReference type="RefSeq" id="WP_313995961.1">
    <property type="nucleotide sequence ID" value="NZ_JASJOT010000006.1"/>
</dbReference>
<proteinExistence type="predicted"/>
<dbReference type="PANTHER" id="PTHR32305">
    <property type="match status" value="1"/>
</dbReference>
<reference evidence="1 2" key="1">
    <citation type="submission" date="2023-05" db="EMBL/GenBank/DDBJ databases">
        <authorList>
            <person name="Zhang X."/>
        </authorList>
    </citation>
    <scope>NUCLEOTIDE SEQUENCE [LARGE SCALE GENOMIC DNA]</scope>
    <source>
        <strain evidence="1 2">DM2B3-1</strain>
    </source>
</reference>
<dbReference type="PRINTS" id="PR00394">
    <property type="entry name" value="RHSPROTEIN"/>
</dbReference>
<gene>
    <name evidence="1" type="ORF">QNI19_11815</name>
</gene>
<dbReference type="NCBIfam" id="TIGR03696">
    <property type="entry name" value="Rhs_assc_core"/>
    <property type="match status" value="1"/>
</dbReference>
<evidence type="ECO:0000313" key="1">
    <source>
        <dbReference type="EMBL" id="MDJ1493621.1"/>
    </source>
</evidence>
<protein>
    <submittedName>
        <fullName evidence="1">RHS repeat-associated core domain-containing protein</fullName>
    </submittedName>
</protein>
<comment type="caution">
    <text evidence="1">The sequence shown here is derived from an EMBL/GenBank/DDBJ whole genome shotgun (WGS) entry which is preliminary data.</text>
</comment>
<dbReference type="Gene3D" id="2.180.10.10">
    <property type="entry name" value="RHS repeat-associated core"/>
    <property type="match status" value="1"/>
</dbReference>
<evidence type="ECO:0000313" key="2">
    <source>
        <dbReference type="Proteomes" id="UP001228581"/>
    </source>
</evidence>
<name>A0ABT7CIR4_9BACT</name>
<dbReference type="InterPro" id="IPR050708">
    <property type="entry name" value="T6SS_VgrG/RHS"/>
</dbReference>
<accession>A0ABT7CIR4</accession>
<keyword evidence="2" id="KW-1185">Reference proteome</keyword>
<dbReference type="EMBL" id="JASJOT010000006">
    <property type="protein sequence ID" value="MDJ1493621.1"/>
    <property type="molecule type" value="Genomic_DNA"/>
</dbReference>
<dbReference type="InterPro" id="IPR022385">
    <property type="entry name" value="Rhs_assc_core"/>
</dbReference>
<dbReference type="Proteomes" id="UP001228581">
    <property type="component" value="Unassembled WGS sequence"/>
</dbReference>
<dbReference type="PANTHER" id="PTHR32305:SF15">
    <property type="entry name" value="PROTEIN RHSA-RELATED"/>
    <property type="match status" value="1"/>
</dbReference>